<dbReference type="Gene3D" id="3.10.129.10">
    <property type="entry name" value="Hotdog Thioesterase"/>
    <property type="match status" value="1"/>
</dbReference>
<dbReference type="InterPro" id="IPR050563">
    <property type="entry name" value="4-hydroxybenzoyl-CoA_TE"/>
</dbReference>
<dbReference type="InterPro" id="IPR029069">
    <property type="entry name" value="HotDog_dom_sf"/>
</dbReference>
<dbReference type="PANTHER" id="PTHR31793">
    <property type="entry name" value="4-HYDROXYBENZOYL-COA THIOESTERASE FAMILY MEMBER"/>
    <property type="match status" value="1"/>
</dbReference>
<dbReference type="EMBL" id="CADCWP010000215">
    <property type="protein sequence ID" value="CAA9578006.1"/>
    <property type="molecule type" value="Genomic_DNA"/>
</dbReference>
<dbReference type="PANTHER" id="PTHR31793:SF27">
    <property type="entry name" value="NOVEL THIOESTERASE SUPERFAMILY DOMAIN AND SAPOSIN A-TYPE DOMAIN CONTAINING PROTEIN (0610012H03RIK)"/>
    <property type="match status" value="1"/>
</dbReference>
<evidence type="ECO:0000256" key="1">
    <source>
        <dbReference type="ARBA" id="ARBA00005953"/>
    </source>
</evidence>
<keyword evidence="2" id="KW-0378">Hydrolase</keyword>
<evidence type="ECO:0000313" key="4">
    <source>
        <dbReference type="EMBL" id="CAA9578006.1"/>
    </source>
</evidence>
<sequence length="127" mass="14173">MPHRTDVQMRFSDTDAQGHLNNSAYVVYAELARADLLDAVRGEDTYLLLAKLALEFKSQVRFGQRVWVNTTVTEVGESSVNLFQEVYADDEVVASLTSTVVFFDPQAQEAKPVPPEARGKLEADRPL</sequence>
<accession>A0A6J4VI54</accession>
<dbReference type="Pfam" id="PF13279">
    <property type="entry name" value="4HBT_2"/>
    <property type="match status" value="1"/>
</dbReference>
<proteinExistence type="inferred from homology"/>
<dbReference type="SUPFAM" id="SSF54637">
    <property type="entry name" value="Thioesterase/thiol ester dehydrase-isomerase"/>
    <property type="match status" value="1"/>
</dbReference>
<feature type="region of interest" description="Disordered" evidence="3">
    <location>
        <begin position="107"/>
        <end position="127"/>
    </location>
</feature>
<evidence type="ECO:0000256" key="3">
    <source>
        <dbReference type="SAM" id="MobiDB-lite"/>
    </source>
</evidence>
<dbReference type="CDD" id="cd00586">
    <property type="entry name" value="4HBT"/>
    <property type="match status" value="1"/>
</dbReference>
<gene>
    <name evidence="4" type="ORF">AVDCRST_MAG86-2910</name>
</gene>
<evidence type="ECO:0008006" key="5">
    <source>
        <dbReference type="Google" id="ProtNLM"/>
    </source>
</evidence>
<reference evidence="4" key="1">
    <citation type="submission" date="2020-02" db="EMBL/GenBank/DDBJ databases">
        <authorList>
            <person name="Meier V. D."/>
        </authorList>
    </citation>
    <scope>NUCLEOTIDE SEQUENCE</scope>
    <source>
        <strain evidence="4">AVDCRST_MAG86</strain>
    </source>
</reference>
<evidence type="ECO:0000256" key="2">
    <source>
        <dbReference type="ARBA" id="ARBA00022801"/>
    </source>
</evidence>
<protein>
    <recommendedName>
        <fullName evidence="5">Acyl-CoA thioesterase</fullName>
    </recommendedName>
</protein>
<dbReference type="GO" id="GO:0047617">
    <property type="term" value="F:fatty acyl-CoA hydrolase activity"/>
    <property type="evidence" value="ECO:0007669"/>
    <property type="project" value="TreeGrafter"/>
</dbReference>
<name>A0A6J4VI54_9DEIN</name>
<organism evidence="4">
    <name type="scientific">uncultured Truepera sp</name>
    <dbReference type="NCBI Taxonomy" id="543023"/>
    <lineage>
        <taxon>Bacteria</taxon>
        <taxon>Thermotogati</taxon>
        <taxon>Deinococcota</taxon>
        <taxon>Deinococci</taxon>
        <taxon>Trueperales</taxon>
        <taxon>Trueperaceae</taxon>
        <taxon>Truepera</taxon>
        <taxon>environmental samples</taxon>
    </lineage>
</organism>
<comment type="similarity">
    <text evidence="1">Belongs to the 4-hydroxybenzoyl-CoA thioesterase family.</text>
</comment>
<dbReference type="AlphaFoldDB" id="A0A6J4VI54"/>
<feature type="compositionally biased region" description="Basic and acidic residues" evidence="3">
    <location>
        <begin position="117"/>
        <end position="127"/>
    </location>
</feature>